<gene>
    <name evidence="7" type="ORF">DM02DRAFT_719103</name>
</gene>
<dbReference type="STRING" id="97972.A0A2V1DP63"/>
<keyword evidence="4 6" id="KW-0408">Iron</keyword>
<sequence length="516" mass="59154">MRMWRDDVGLIHRYRRRSDQNFPPGPPSLPLIGNLHQLPLHKAFLQFTKWGQQYGEIVGLHFGPQKVVILNSWRAVKELFDQRGAIYSSRPYIPLVEYVVPGNSHLAFMKYDKTWRRSRSLITSFLKDDELVKLLPIQDAESTQLLWEVLNKPEKYYDHVMRQFCGVILASVYGQRGRSEYTEEFFSIQEEWAGLLDPGAVPPMEVFPWLRYVPSILTPWPGWKKRAASVKDRQRLLYRELFENAKRRAEQGKKEDMFVGRMLKKQEKEGFTDTELIYIAGFLIEAGADTTGNSLLAFILAMAAYPEVQRKAQVEVDSIFTSEKMPRGAEIGSANMPYLQAVFLEVLRWRPGLPLSIPHATTQNDTYGTYFIPAGTTVLMNVWAIHHNPEDYPNPDTFDPSRFLENDFGVADPSSSSQDNTLRRKTYAFGAARRVCAGSSMAEKSLLLSMAKLLWVFNISPKDKGVLDTNIETAFKDSILTGPKEVGIEFELRDESRRDVVAREWEQADAFLSTFE</sequence>
<comment type="cofactor">
    <cofactor evidence="6">
        <name>heme</name>
        <dbReference type="ChEBI" id="CHEBI:30413"/>
    </cofactor>
</comment>
<keyword evidence="6" id="KW-0349">Heme</keyword>
<dbReference type="InterPro" id="IPR036396">
    <property type="entry name" value="Cyt_P450_sf"/>
</dbReference>
<name>A0A2V1DP63_9PLEO</name>
<dbReference type="GO" id="GO:0004497">
    <property type="term" value="F:monooxygenase activity"/>
    <property type="evidence" value="ECO:0007669"/>
    <property type="project" value="UniProtKB-KW"/>
</dbReference>
<dbReference type="Gene3D" id="1.10.630.10">
    <property type="entry name" value="Cytochrome P450"/>
    <property type="match status" value="1"/>
</dbReference>
<reference evidence="7 8" key="1">
    <citation type="journal article" date="2018" name="Sci. Rep.">
        <title>Comparative genomics provides insights into the lifestyle and reveals functional heterogeneity of dark septate endophytic fungi.</title>
        <authorList>
            <person name="Knapp D.G."/>
            <person name="Nemeth J.B."/>
            <person name="Barry K."/>
            <person name="Hainaut M."/>
            <person name="Henrissat B."/>
            <person name="Johnson J."/>
            <person name="Kuo A."/>
            <person name="Lim J.H.P."/>
            <person name="Lipzen A."/>
            <person name="Nolan M."/>
            <person name="Ohm R.A."/>
            <person name="Tamas L."/>
            <person name="Grigoriev I.V."/>
            <person name="Spatafora J.W."/>
            <person name="Nagy L.G."/>
            <person name="Kovacs G.M."/>
        </authorList>
    </citation>
    <scope>NUCLEOTIDE SEQUENCE [LARGE SCALE GENOMIC DNA]</scope>
    <source>
        <strain evidence="7 8">DSE2036</strain>
    </source>
</reference>
<keyword evidence="8" id="KW-1185">Reference proteome</keyword>
<keyword evidence="2 6" id="KW-0479">Metal-binding</keyword>
<dbReference type="Pfam" id="PF00067">
    <property type="entry name" value="p450"/>
    <property type="match status" value="1"/>
</dbReference>
<dbReference type="PANTHER" id="PTHR46300:SF2">
    <property type="entry name" value="CYTOCHROME P450 MONOOXYGENASE ALNH-RELATED"/>
    <property type="match status" value="1"/>
</dbReference>
<evidence type="ECO:0000256" key="5">
    <source>
        <dbReference type="ARBA" id="ARBA00023033"/>
    </source>
</evidence>
<evidence type="ECO:0000256" key="4">
    <source>
        <dbReference type="ARBA" id="ARBA00023004"/>
    </source>
</evidence>
<dbReference type="Proteomes" id="UP000244855">
    <property type="component" value="Unassembled WGS sequence"/>
</dbReference>
<dbReference type="InterPro" id="IPR050364">
    <property type="entry name" value="Cytochrome_P450_fung"/>
</dbReference>
<dbReference type="PRINTS" id="PR00463">
    <property type="entry name" value="EP450I"/>
</dbReference>
<dbReference type="InterPro" id="IPR002401">
    <property type="entry name" value="Cyt_P450_E_grp-I"/>
</dbReference>
<keyword evidence="5" id="KW-0503">Monooxygenase</keyword>
<evidence type="ECO:0000313" key="7">
    <source>
        <dbReference type="EMBL" id="PVH98954.1"/>
    </source>
</evidence>
<keyword evidence="3" id="KW-0560">Oxidoreductase</keyword>
<dbReference type="GO" id="GO:0005506">
    <property type="term" value="F:iron ion binding"/>
    <property type="evidence" value="ECO:0007669"/>
    <property type="project" value="InterPro"/>
</dbReference>
<comment type="similarity">
    <text evidence="1">Belongs to the cytochrome P450 family.</text>
</comment>
<protein>
    <submittedName>
        <fullName evidence="7">Cytochrome P450</fullName>
    </submittedName>
</protein>
<evidence type="ECO:0000256" key="6">
    <source>
        <dbReference type="PIRSR" id="PIRSR602401-1"/>
    </source>
</evidence>
<evidence type="ECO:0000256" key="1">
    <source>
        <dbReference type="ARBA" id="ARBA00010617"/>
    </source>
</evidence>
<proteinExistence type="inferred from homology"/>
<evidence type="ECO:0000256" key="3">
    <source>
        <dbReference type="ARBA" id="ARBA00023002"/>
    </source>
</evidence>
<evidence type="ECO:0000313" key="8">
    <source>
        <dbReference type="Proteomes" id="UP000244855"/>
    </source>
</evidence>
<dbReference type="GO" id="GO:0020037">
    <property type="term" value="F:heme binding"/>
    <property type="evidence" value="ECO:0007669"/>
    <property type="project" value="InterPro"/>
</dbReference>
<organism evidence="7 8">
    <name type="scientific">Periconia macrospinosa</name>
    <dbReference type="NCBI Taxonomy" id="97972"/>
    <lineage>
        <taxon>Eukaryota</taxon>
        <taxon>Fungi</taxon>
        <taxon>Dikarya</taxon>
        <taxon>Ascomycota</taxon>
        <taxon>Pezizomycotina</taxon>
        <taxon>Dothideomycetes</taxon>
        <taxon>Pleosporomycetidae</taxon>
        <taxon>Pleosporales</taxon>
        <taxon>Massarineae</taxon>
        <taxon>Periconiaceae</taxon>
        <taxon>Periconia</taxon>
    </lineage>
</organism>
<dbReference type="InterPro" id="IPR001128">
    <property type="entry name" value="Cyt_P450"/>
</dbReference>
<dbReference type="OrthoDB" id="1103324at2759"/>
<dbReference type="EMBL" id="KZ805402">
    <property type="protein sequence ID" value="PVH98954.1"/>
    <property type="molecule type" value="Genomic_DNA"/>
</dbReference>
<dbReference type="PANTHER" id="PTHR46300">
    <property type="entry name" value="P450, PUTATIVE (EUROFUNG)-RELATED-RELATED"/>
    <property type="match status" value="1"/>
</dbReference>
<dbReference type="AlphaFoldDB" id="A0A2V1DP63"/>
<evidence type="ECO:0000256" key="2">
    <source>
        <dbReference type="ARBA" id="ARBA00022723"/>
    </source>
</evidence>
<dbReference type="SUPFAM" id="SSF48264">
    <property type="entry name" value="Cytochrome P450"/>
    <property type="match status" value="1"/>
</dbReference>
<dbReference type="CDD" id="cd11065">
    <property type="entry name" value="CYP64-like"/>
    <property type="match status" value="1"/>
</dbReference>
<feature type="binding site" description="axial binding residue" evidence="6">
    <location>
        <position position="436"/>
    </location>
    <ligand>
        <name>heme</name>
        <dbReference type="ChEBI" id="CHEBI:30413"/>
    </ligand>
    <ligandPart>
        <name>Fe</name>
        <dbReference type="ChEBI" id="CHEBI:18248"/>
    </ligandPart>
</feature>
<dbReference type="GO" id="GO:0016705">
    <property type="term" value="F:oxidoreductase activity, acting on paired donors, with incorporation or reduction of molecular oxygen"/>
    <property type="evidence" value="ECO:0007669"/>
    <property type="project" value="InterPro"/>
</dbReference>
<accession>A0A2V1DP63</accession>